<feature type="repeat" description="PPR" evidence="2">
    <location>
        <begin position="306"/>
        <end position="340"/>
    </location>
</feature>
<feature type="repeat" description="PPR" evidence="2">
    <location>
        <begin position="68"/>
        <end position="103"/>
    </location>
</feature>
<dbReference type="Proteomes" id="UP000652761">
    <property type="component" value="Unassembled WGS sequence"/>
</dbReference>
<feature type="repeat" description="PPR" evidence="2">
    <location>
        <begin position="444"/>
        <end position="479"/>
    </location>
</feature>
<feature type="repeat" description="PPR" evidence="2">
    <location>
        <begin position="409"/>
        <end position="443"/>
    </location>
</feature>
<feature type="repeat" description="PPR" evidence="2">
    <location>
        <begin position="275"/>
        <end position="305"/>
    </location>
</feature>
<dbReference type="GO" id="GO:0008270">
    <property type="term" value="F:zinc ion binding"/>
    <property type="evidence" value="ECO:0007669"/>
    <property type="project" value="InterPro"/>
</dbReference>
<keyword evidence="1" id="KW-0677">Repeat</keyword>
<evidence type="ECO:0000313" key="5">
    <source>
        <dbReference type="Proteomes" id="UP000652761"/>
    </source>
</evidence>
<feature type="repeat" description="PPR" evidence="2">
    <location>
        <begin position="170"/>
        <end position="204"/>
    </location>
</feature>
<dbReference type="PANTHER" id="PTHR47926">
    <property type="entry name" value="PENTATRICOPEPTIDE REPEAT-CONTAINING PROTEIN"/>
    <property type="match status" value="1"/>
</dbReference>
<evidence type="ECO:0000259" key="3">
    <source>
        <dbReference type="Pfam" id="PF14432"/>
    </source>
</evidence>
<dbReference type="EMBL" id="NMUH01001232">
    <property type="protein sequence ID" value="MQL90336.1"/>
    <property type="molecule type" value="Genomic_DNA"/>
</dbReference>
<dbReference type="InterPro" id="IPR032867">
    <property type="entry name" value="DYW_dom"/>
</dbReference>
<dbReference type="GO" id="GO:0009451">
    <property type="term" value="P:RNA modification"/>
    <property type="evidence" value="ECO:0007669"/>
    <property type="project" value="InterPro"/>
</dbReference>
<dbReference type="InterPro" id="IPR046848">
    <property type="entry name" value="E_motif"/>
</dbReference>
<dbReference type="FunFam" id="1.25.40.10:FF:000184">
    <property type="entry name" value="Pentatricopeptide repeat-containing protein, chloroplastic"/>
    <property type="match status" value="1"/>
</dbReference>
<keyword evidence="5" id="KW-1185">Reference proteome</keyword>
<dbReference type="InterPro" id="IPR011990">
    <property type="entry name" value="TPR-like_helical_dom_sf"/>
</dbReference>
<dbReference type="PROSITE" id="PS51375">
    <property type="entry name" value="PPR"/>
    <property type="match status" value="6"/>
</dbReference>
<dbReference type="FunFam" id="1.25.40.10:FF:000348">
    <property type="entry name" value="Pentatricopeptide repeat-containing protein chloroplastic"/>
    <property type="match status" value="1"/>
</dbReference>
<evidence type="ECO:0000313" key="4">
    <source>
        <dbReference type="EMBL" id="MQL90336.1"/>
    </source>
</evidence>
<dbReference type="PANTHER" id="PTHR47926:SF436">
    <property type="entry name" value="PENTATRICOPEPTIDE REPEAT-CONTAINING PROTEIN ELI1, CHLOROPLASTIC-LIKE ISOFORM X2"/>
    <property type="match status" value="1"/>
</dbReference>
<dbReference type="AlphaFoldDB" id="A0A843V518"/>
<dbReference type="Gene3D" id="1.25.40.10">
    <property type="entry name" value="Tetratricopeptide repeat domain"/>
    <property type="match status" value="4"/>
</dbReference>
<feature type="domain" description="DYW" evidence="3">
    <location>
        <begin position="624"/>
        <end position="715"/>
    </location>
</feature>
<dbReference type="Pfam" id="PF13041">
    <property type="entry name" value="PPR_2"/>
    <property type="match status" value="4"/>
</dbReference>
<evidence type="ECO:0000256" key="1">
    <source>
        <dbReference type="ARBA" id="ARBA00022737"/>
    </source>
</evidence>
<name>A0A843V518_COLES</name>
<accession>A0A843V518</accession>
<dbReference type="NCBIfam" id="TIGR00756">
    <property type="entry name" value="PPR"/>
    <property type="match status" value="5"/>
</dbReference>
<dbReference type="InterPro" id="IPR046960">
    <property type="entry name" value="PPR_At4g14850-like_plant"/>
</dbReference>
<dbReference type="Pfam" id="PF14432">
    <property type="entry name" value="DYW_deaminase"/>
    <property type="match status" value="1"/>
</dbReference>
<proteinExistence type="predicted"/>
<dbReference type="InterPro" id="IPR002885">
    <property type="entry name" value="PPR_rpt"/>
</dbReference>
<gene>
    <name evidence="4" type="ORF">Taro_022913</name>
</gene>
<sequence length="715" mass="79404">MLPSSPIDLLASCGSARQALQVHAQVLLRGLHRCQLSLSKLITFFALSGSYSGLDHSRLLFSRLDHPDVFVCNTMIRGYARSDSPSEAVAIFKSMMGDGGISPNHFTFPFLVNACARMPRPETGLEVQCHVIKTGFISDSFVVNSLMHFYSRFSVMNSARQLFGESLLRDVVSYNTLIKGYVRGGHPMEALSCFQDMGKSDVCPDEYTFVSLLSLCSLLGDPRAGKLVHQLIYKKLGMDASGVLLKNALVDMYTKCGQMRMAEHMFNMTLPCERSAPAVNSMISGYAGCGKIDIARNFFDEMPAKDLIAWTSMVDGYSQAGRYGEALDLFLEMENAGLKPDVITIVIVLSACAHLGAIEVGKRLHQCADNMLFGYNPILRTALVDMYAKCGLIGTAIDLFREVDDKSKTVPLFNSMIFGLAQHGLGKTALTVFREMGVLNLKPDDITYTAILCACSHSGLIEEGKQIFYCMLDKDGINPQIEHYGCMVDLLGRSGLLREAYDFIKEMPIKANSVIWLSVLAACRKHGNAEIGEDVAKQLLYDPNDGGSCVLLSSILSDAKRWEDAGNVRKLIDNKHIKKPPGYSYVEWKGSLNKFLANDESHPQTRELSLKLEEMSCILKSAGCIPHTEQVSFDIDEEEKESAVSCHSEKLALAFGLINMDPKETIRIFKNLRICQDCHSSFKVLSRAYSREIIVRDRIRFHHMKDGLCSCADFW</sequence>
<evidence type="ECO:0000256" key="2">
    <source>
        <dbReference type="PROSITE-ProRule" id="PRU00708"/>
    </source>
</evidence>
<protein>
    <recommendedName>
        <fullName evidence="3">DYW domain-containing protein</fullName>
    </recommendedName>
</protein>
<dbReference type="FunFam" id="1.25.40.10:FF:000470">
    <property type="entry name" value="Pentatricopeptide repeat-containing protein At5g66520"/>
    <property type="match status" value="1"/>
</dbReference>
<dbReference type="Pfam" id="PF20431">
    <property type="entry name" value="E_motif"/>
    <property type="match status" value="1"/>
</dbReference>
<comment type="caution">
    <text evidence="4">The sequence shown here is derived from an EMBL/GenBank/DDBJ whole genome shotgun (WGS) entry which is preliminary data.</text>
</comment>
<dbReference type="OrthoDB" id="185373at2759"/>
<organism evidence="4 5">
    <name type="scientific">Colocasia esculenta</name>
    <name type="common">Wild taro</name>
    <name type="synonym">Arum esculentum</name>
    <dbReference type="NCBI Taxonomy" id="4460"/>
    <lineage>
        <taxon>Eukaryota</taxon>
        <taxon>Viridiplantae</taxon>
        <taxon>Streptophyta</taxon>
        <taxon>Embryophyta</taxon>
        <taxon>Tracheophyta</taxon>
        <taxon>Spermatophyta</taxon>
        <taxon>Magnoliopsida</taxon>
        <taxon>Liliopsida</taxon>
        <taxon>Araceae</taxon>
        <taxon>Aroideae</taxon>
        <taxon>Colocasieae</taxon>
        <taxon>Colocasia</taxon>
    </lineage>
</organism>
<dbReference type="Pfam" id="PF01535">
    <property type="entry name" value="PPR"/>
    <property type="match status" value="4"/>
</dbReference>
<reference evidence="4" key="1">
    <citation type="submission" date="2017-07" db="EMBL/GenBank/DDBJ databases">
        <title>Taro Niue Genome Assembly and Annotation.</title>
        <authorList>
            <person name="Atibalentja N."/>
            <person name="Keating K."/>
            <person name="Fields C.J."/>
        </authorList>
    </citation>
    <scope>NUCLEOTIDE SEQUENCE</scope>
    <source>
        <strain evidence="4">Niue_2</strain>
        <tissue evidence="4">Leaf</tissue>
    </source>
</reference>
<dbReference type="GO" id="GO:0003723">
    <property type="term" value="F:RNA binding"/>
    <property type="evidence" value="ECO:0007669"/>
    <property type="project" value="InterPro"/>
</dbReference>